<name>A0A7I8X7X3_BURXY</name>
<sequence>MHGGSDDGHLTWYVDLVCGCVDFGWERSGWMHQYRSGFKARCERWWRRHCWADDSTHHSRRYITANNVRTLNFWYLVP</sequence>
<accession>A0A7I8X7X3</accession>
<protein>
    <submittedName>
        <fullName evidence="1">(pine wood nematode) hypothetical protein</fullName>
    </submittedName>
</protein>
<reference evidence="1" key="1">
    <citation type="submission" date="2020-09" db="EMBL/GenBank/DDBJ databases">
        <authorList>
            <person name="Kikuchi T."/>
        </authorList>
    </citation>
    <scope>NUCLEOTIDE SEQUENCE</scope>
    <source>
        <strain evidence="1">Ka4C1</strain>
    </source>
</reference>
<evidence type="ECO:0000313" key="2">
    <source>
        <dbReference type="Proteomes" id="UP000659654"/>
    </source>
</evidence>
<organism evidence="1 2">
    <name type="scientific">Bursaphelenchus xylophilus</name>
    <name type="common">Pinewood nematode worm</name>
    <name type="synonym">Aphelenchoides xylophilus</name>
    <dbReference type="NCBI Taxonomy" id="6326"/>
    <lineage>
        <taxon>Eukaryota</taxon>
        <taxon>Metazoa</taxon>
        <taxon>Ecdysozoa</taxon>
        <taxon>Nematoda</taxon>
        <taxon>Chromadorea</taxon>
        <taxon>Rhabditida</taxon>
        <taxon>Tylenchina</taxon>
        <taxon>Tylenchomorpha</taxon>
        <taxon>Aphelenchoidea</taxon>
        <taxon>Aphelenchoididae</taxon>
        <taxon>Bursaphelenchus</taxon>
    </lineage>
</organism>
<dbReference type="Proteomes" id="UP000582659">
    <property type="component" value="Unassembled WGS sequence"/>
</dbReference>
<dbReference type="EMBL" id="CAJFDI010000005">
    <property type="protein sequence ID" value="CAD5232763.1"/>
    <property type="molecule type" value="Genomic_DNA"/>
</dbReference>
<dbReference type="EMBL" id="CAJFCV020000005">
    <property type="protein sequence ID" value="CAG9125705.1"/>
    <property type="molecule type" value="Genomic_DNA"/>
</dbReference>
<gene>
    <name evidence="1" type="ORF">BXYJ_LOCUS12854</name>
</gene>
<dbReference type="Proteomes" id="UP000659654">
    <property type="component" value="Unassembled WGS sequence"/>
</dbReference>
<dbReference type="AlphaFoldDB" id="A0A7I8X7X3"/>
<keyword evidence="2" id="KW-1185">Reference proteome</keyword>
<evidence type="ECO:0000313" key="1">
    <source>
        <dbReference type="EMBL" id="CAD5232763.1"/>
    </source>
</evidence>
<proteinExistence type="predicted"/>
<comment type="caution">
    <text evidence="1">The sequence shown here is derived from an EMBL/GenBank/DDBJ whole genome shotgun (WGS) entry which is preliminary data.</text>
</comment>